<evidence type="ECO:0000313" key="15">
    <source>
        <dbReference type="EMBL" id="KAB2596726.1"/>
    </source>
</evidence>
<dbReference type="PROSITE" id="PS50011">
    <property type="entry name" value="PROTEIN_KINASE_DOM"/>
    <property type="match status" value="1"/>
</dbReference>
<dbReference type="PANTHER" id="PTHR47984:SF15">
    <property type="entry name" value="PROTEIN KINASE DOMAIN-CONTAINING PROTEIN"/>
    <property type="match status" value="1"/>
</dbReference>
<dbReference type="Pfam" id="PF07714">
    <property type="entry name" value="PK_Tyr_Ser-Thr"/>
    <property type="match status" value="1"/>
</dbReference>
<evidence type="ECO:0000256" key="6">
    <source>
        <dbReference type="ARBA" id="ARBA00022692"/>
    </source>
</evidence>
<evidence type="ECO:0000256" key="12">
    <source>
        <dbReference type="ARBA" id="ARBA00047899"/>
    </source>
</evidence>
<evidence type="ECO:0000256" key="10">
    <source>
        <dbReference type="ARBA" id="ARBA00022989"/>
    </source>
</evidence>
<dbReference type="EC" id="2.7.11.1" evidence="2"/>
<comment type="catalytic activity">
    <reaction evidence="12">
        <text>L-threonyl-[protein] + ATP = O-phospho-L-threonyl-[protein] + ADP + H(+)</text>
        <dbReference type="Rhea" id="RHEA:46608"/>
        <dbReference type="Rhea" id="RHEA-COMP:11060"/>
        <dbReference type="Rhea" id="RHEA-COMP:11605"/>
        <dbReference type="ChEBI" id="CHEBI:15378"/>
        <dbReference type="ChEBI" id="CHEBI:30013"/>
        <dbReference type="ChEBI" id="CHEBI:30616"/>
        <dbReference type="ChEBI" id="CHEBI:61977"/>
        <dbReference type="ChEBI" id="CHEBI:456216"/>
        <dbReference type="EC" id="2.7.11.1"/>
    </reaction>
</comment>
<protein>
    <recommendedName>
        <fullName evidence="2">non-specific serine/threonine protein kinase</fullName>
        <ecNumber evidence="2">2.7.11.1</ecNumber>
    </recommendedName>
</protein>
<keyword evidence="6" id="KW-0812">Transmembrane</keyword>
<keyword evidence="4" id="KW-0597">Phosphoprotein</keyword>
<organism evidence="15 16">
    <name type="scientific">Pyrus ussuriensis x Pyrus communis</name>
    <dbReference type="NCBI Taxonomy" id="2448454"/>
    <lineage>
        <taxon>Eukaryota</taxon>
        <taxon>Viridiplantae</taxon>
        <taxon>Streptophyta</taxon>
        <taxon>Embryophyta</taxon>
        <taxon>Tracheophyta</taxon>
        <taxon>Spermatophyta</taxon>
        <taxon>Magnoliopsida</taxon>
        <taxon>eudicotyledons</taxon>
        <taxon>Gunneridae</taxon>
        <taxon>Pentapetalae</taxon>
        <taxon>rosids</taxon>
        <taxon>fabids</taxon>
        <taxon>Rosales</taxon>
        <taxon>Rosaceae</taxon>
        <taxon>Amygdaloideae</taxon>
        <taxon>Maleae</taxon>
        <taxon>Pyrus</taxon>
    </lineage>
</organism>
<dbReference type="InterPro" id="IPR000719">
    <property type="entry name" value="Prot_kinase_dom"/>
</dbReference>
<evidence type="ECO:0000256" key="5">
    <source>
        <dbReference type="ARBA" id="ARBA00022679"/>
    </source>
</evidence>
<dbReference type="OrthoDB" id="4062651at2759"/>
<keyword evidence="3" id="KW-0723">Serine/threonine-protein kinase</keyword>
<reference evidence="16" key="2">
    <citation type="submission" date="2019-10" db="EMBL/GenBank/DDBJ databases">
        <title>A de novo genome assembly of a pear dwarfing rootstock.</title>
        <authorList>
            <person name="Wang F."/>
            <person name="Wang J."/>
            <person name="Li S."/>
            <person name="Zhang Y."/>
            <person name="Fang M."/>
            <person name="Ma L."/>
            <person name="Zhao Y."/>
            <person name="Jiang S."/>
        </authorList>
    </citation>
    <scope>NUCLEOTIDE SEQUENCE [LARGE SCALE GENOMIC DNA]</scope>
</reference>
<evidence type="ECO:0000256" key="1">
    <source>
        <dbReference type="ARBA" id="ARBA00004167"/>
    </source>
</evidence>
<dbReference type="Proteomes" id="UP000327157">
    <property type="component" value="Chromosome 7"/>
</dbReference>
<dbReference type="GO" id="GO:0005524">
    <property type="term" value="F:ATP binding"/>
    <property type="evidence" value="ECO:0007669"/>
    <property type="project" value="UniProtKB-KW"/>
</dbReference>
<keyword evidence="16" id="KW-1185">Reference proteome</keyword>
<evidence type="ECO:0000259" key="14">
    <source>
        <dbReference type="PROSITE" id="PS50011"/>
    </source>
</evidence>
<reference evidence="15 16" key="3">
    <citation type="submission" date="2019-11" db="EMBL/GenBank/DDBJ databases">
        <title>A de novo genome assembly of a pear dwarfing rootstock.</title>
        <authorList>
            <person name="Wang F."/>
            <person name="Wang J."/>
            <person name="Li S."/>
            <person name="Zhang Y."/>
            <person name="Fang M."/>
            <person name="Ma L."/>
            <person name="Zhao Y."/>
            <person name="Jiang S."/>
        </authorList>
    </citation>
    <scope>NUCLEOTIDE SEQUENCE [LARGE SCALE GENOMIC DNA]</scope>
    <source>
        <strain evidence="15">S2</strain>
        <tissue evidence="15">Leaf</tissue>
    </source>
</reference>
<name>A0A5N5F131_9ROSA</name>
<dbReference type="InterPro" id="IPR001245">
    <property type="entry name" value="Ser-Thr/Tyr_kinase_cat_dom"/>
</dbReference>
<gene>
    <name evidence="15" type="ORF">D8674_032176</name>
</gene>
<dbReference type="InterPro" id="IPR011009">
    <property type="entry name" value="Kinase-like_dom_sf"/>
</dbReference>
<dbReference type="Gene3D" id="1.10.510.10">
    <property type="entry name" value="Transferase(Phosphotransferase) domain 1"/>
    <property type="match status" value="1"/>
</dbReference>
<evidence type="ECO:0000256" key="2">
    <source>
        <dbReference type="ARBA" id="ARBA00012513"/>
    </source>
</evidence>
<dbReference type="GO" id="GO:0004674">
    <property type="term" value="F:protein serine/threonine kinase activity"/>
    <property type="evidence" value="ECO:0007669"/>
    <property type="project" value="UniProtKB-KW"/>
</dbReference>
<comment type="caution">
    <text evidence="15">The sequence shown here is derived from an EMBL/GenBank/DDBJ whole genome shotgun (WGS) entry which is preliminary data.</text>
</comment>
<dbReference type="SUPFAM" id="SSF56112">
    <property type="entry name" value="Protein kinase-like (PK-like)"/>
    <property type="match status" value="1"/>
</dbReference>
<evidence type="ECO:0000256" key="9">
    <source>
        <dbReference type="ARBA" id="ARBA00022840"/>
    </source>
</evidence>
<evidence type="ECO:0000256" key="8">
    <source>
        <dbReference type="ARBA" id="ARBA00022777"/>
    </source>
</evidence>
<keyword evidence="8 15" id="KW-0418">Kinase</keyword>
<dbReference type="FunFam" id="1.10.510.10:FF:000035">
    <property type="entry name" value="Putative receptor-like serine/threonine-protein kinase"/>
    <property type="match status" value="1"/>
</dbReference>
<evidence type="ECO:0000256" key="13">
    <source>
        <dbReference type="ARBA" id="ARBA00048679"/>
    </source>
</evidence>
<keyword evidence="10" id="KW-1133">Transmembrane helix</keyword>
<accession>A0A5N5F131</accession>
<dbReference type="GO" id="GO:0016020">
    <property type="term" value="C:membrane"/>
    <property type="evidence" value="ECO:0007669"/>
    <property type="project" value="UniProtKB-SubCell"/>
</dbReference>
<proteinExistence type="predicted"/>
<dbReference type="EMBL" id="SMOL01000781">
    <property type="protein sequence ID" value="KAB2596726.1"/>
    <property type="molecule type" value="Genomic_DNA"/>
</dbReference>
<keyword evidence="11" id="KW-0472">Membrane</keyword>
<sequence>MSFREEALGFNGYYGVVWGRVQSIRTENVLLRSATFSTREIIFQVEDFTAAFVRHKNLDNLLGYRIERVYRLLVHEYVDNKCLHHLLHECSGLVSPLTRSIRVKIYPRNRKRMISCASHLIQHTNLVAYLHEDIEPKILRRSIISSNVLLDHQWDPKVPDFGLAKLYSPEWGINIMESLGCIAPEYASTGDFTEKSDIYSFGVLVMEIITGRIPTDRSLSMKSMVAGQKIDCVVDPKMPEKPSSEELKRVLLVALRCVDPDSEHRPRLGEVIHMLELRGLLLCDLGTKTNFFSFYLPRRELQQGQVIGSLEKQKCKAAAKSLQEDRVEVKTVILKLRLS</sequence>
<dbReference type="PANTHER" id="PTHR47984">
    <property type="entry name" value="OS01G0323000 PROTEIN"/>
    <property type="match status" value="1"/>
</dbReference>
<comment type="catalytic activity">
    <reaction evidence="13">
        <text>L-seryl-[protein] + ATP = O-phospho-L-seryl-[protein] + ADP + H(+)</text>
        <dbReference type="Rhea" id="RHEA:17989"/>
        <dbReference type="Rhea" id="RHEA-COMP:9863"/>
        <dbReference type="Rhea" id="RHEA-COMP:11604"/>
        <dbReference type="ChEBI" id="CHEBI:15378"/>
        <dbReference type="ChEBI" id="CHEBI:29999"/>
        <dbReference type="ChEBI" id="CHEBI:30616"/>
        <dbReference type="ChEBI" id="CHEBI:83421"/>
        <dbReference type="ChEBI" id="CHEBI:456216"/>
        <dbReference type="EC" id="2.7.11.1"/>
    </reaction>
</comment>
<evidence type="ECO:0000256" key="4">
    <source>
        <dbReference type="ARBA" id="ARBA00022553"/>
    </source>
</evidence>
<keyword evidence="5" id="KW-0808">Transferase</keyword>
<feature type="domain" description="Protein kinase" evidence="14">
    <location>
        <begin position="3"/>
        <end position="277"/>
    </location>
</feature>
<dbReference type="AlphaFoldDB" id="A0A5N5F131"/>
<keyword evidence="9" id="KW-0067">ATP-binding</keyword>
<dbReference type="InterPro" id="IPR052232">
    <property type="entry name" value="RLK_Ser/Thr-Kinase"/>
</dbReference>
<evidence type="ECO:0000256" key="7">
    <source>
        <dbReference type="ARBA" id="ARBA00022741"/>
    </source>
</evidence>
<comment type="subcellular location">
    <subcellularLocation>
        <location evidence="1">Membrane</location>
        <topology evidence="1">Single-pass membrane protein</topology>
    </subcellularLocation>
</comment>
<evidence type="ECO:0000256" key="3">
    <source>
        <dbReference type="ARBA" id="ARBA00022527"/>
    </source>
</evidence>
<reference evidence="15 16" key="1">
    <citation type="submission" date="2019-09" db="EMBL/GenBank/DDBJ databases">
        <authorList>
            <person name="Ou C."/>
        </authorList>
    </citation>
    <scope>NUCLEOTIDE SEQUENCE [LARGE SCALE GENOMIC DNA]</scope>
    <source>
        <strain evidence="15">S2</strain>
        <tissue evidence="15">Leaf</tissue>
    </source>
</reference>
<keyword evidence="7" id="KW-0547">Nucleotide-binding</keyword>
<evidence type="ECO:0000313" key="16">
    <source>
        <dbReference type="Proteomes" id="UP000327157"/>
    </source>
</evidence>
<evidence type="ECO:0000256" key="11">
    <source>
        <dbReference type="ARBA" id="ARBA00023136"/>
    </source>
</evidence>